<sequence length="225" mass="24227">MSRNQDESEIELNYSGESDASSDSKETPHASGSPGTDTARARLTGSGQRGGIMYEIFGSSDYFDIIPPHASPPTIGRVGMVVMHLYITTSEVTQGIEVSLVSVLMLAPIKRPGTDMSCTTLPKWSLRGCRHSESWTGWPARPPKNGIESRFSIAGRFAHLIPARKLSVLRKISSPMHFSNSGGTMVAVFETAQPWYKDGMPSSTTSSALAVRLGSPNLMQLAPGL</sequence>
<feature type="region of interest" description="Disordered" evidence="1">
    <location>
        <begin position="1"/>
        <end position="44"/>
    </location>
</feature>
<gene>
    <name evidence="2" type="ORF">PM001_LOCUS1831</name>
</gene>
<dbReference type="EMBL" id="CAKLBY020000016">
    <property type="protein sequence ID" value="CAK7899234.1"/>
    <property type="molecule type" value="Genomic_DNA"/>
</dbReference>
<protein>
    <recommendedName>
        <fullName evidence="4">Polyketide synthase</fullName>
    </recommendedName>
</protein>
<proteinExistence type="predicted"/>
<accession>A0AAV1T2X0</accession>
<reference evidence="2" key="1">
    <citation type="submission" date="2024-01" db="EMBL/GenBank/DDBJ databases">
        <authorList>
            <person name="Webb A."/>
        </authorList>
    </citation>
    <scope>NUCLEOTIDE SEQUENCE</scope>
    <source>
        <strain evidence="2">Pm1</strain>
    </source>
</reference>
<evidence type="ECO:0000313" key="3">
    <source>
        <dbReference type="Proteomes" id="UP001162060"/>
    </source>
</evidence>
<organism evidence="2 3">
    <name type="scientific">Peronospora matthiolae</name>
    <dbReference type="NCBI Taxonomy" id="2874970"/>
    <lineage>
        <taxon>Eukaryota</taxon>
        <taxon>Sar</taxon>
        <taxon>Stramenopiles</taxon>
        <taxon>Oomycota</taxon>
        <taxon>Peronosporomycetes</taxon>
        <taxon>Peronosporales</taxon>
        <taxon>Peronosporaceae</taxon>
        <taxon>Peronospora</taxon>
    </lineage>
</organism>
<dbReference type="AlphaFoldDB" id="A0AAV1T2X0"/>
<evidence type="ECO:0000313" key="2">
    <source>
        <dbReference type="EMBL" id="CAK7899234.1"/>
    </source>
</evidence>
<name>A0AAV1T2X0_9STRA</name>
<comment type="caution">
    <text evidence="2">The sequence shown here is derived from an EMBL/GenBank/DDBJ whole genome shotgun (WGS) entry which is preliminary data.</text>
</comment>
<evidence type="ECO:0000256" key="1">
    <source>
        <dbReference type="SAM" id="MobiDB-lite"/>
    </source>
</evidence>
<evidence type="ECO:0008006" key="4">
    <source>
        <dbReference type="Google" id="ProtNLM"/>
    </source>
</evidence>
<dbReference type="Proteomes" id="UP001162060">
    <property type="component" value="Unassembled WGS sequence"/>
</dbReference>